<dbReference type="InterPro" id="IPR028994">
    <property type="entry name" value="Integrin_alpha_N"/>
</dbReference>
<dbReference type="Gene3D" id="2.40.128.340">
    <property type="match status" value="1"/>
</dbReference>
<evidence type="ECO:0008006" key="8">
    <source>
        <dbReference type="Google" id="ProtNLM"/>
    </source>
</evidence>
<dbReference type="Proteomes" id="UP000245250">
    <property type="component" value="Chromosome"/>
</dbReference>
<evidence type="ECO:0000256" key="1">
    <source>
        <dbReference type="ARBA" id="ARBA00004613"/>
    </source>
</evidence>
<feature type="transmembrane region" description="Helical" evidence="5">
    <location>
        <begin position="1977"/>
        <end position="2003"/>
    </location>
</feature>
<name>A0A2S1YNF9_9FLAO</name>
<keyword evidence="5" id="KW-0812">Transmembrane</keyword>
<keyword evidence="2" id="KW-0964">Secreted</keyword>
<dbReference type="Pfam" id="PF05593">
    <property type="entry name" value="RHS_repeat"/>
    <property type="match status" value="1"/>
</dbReference>
<keyword evidence="5" id="KW-0472">Membrane</keyword>
<evidence type="ECO:0000313" key="7">
    <source>
        <dbReference type="Proteomes" id="UP000245250"/>
    </source>
</evidence>
<protein>
    <recommendedName>
        <fullName evidence="8">Insecticide toxin TcdB middle/N-terminal domain-containing protein</fullName>
    </recommendedName>
</protein>
<dbReference type="InterPro" id="IPR013517">
    <property type="entry name" value="FG-GAP"/>
</dbReference>
<dbReference type="PANTHER" id="PTHR32305">
    <property type="match status" value="1"/>
</dbReference>
<feature type="transmembrane region" description="Helical" evidence="5">
    <location>
        <begin position="1943"/>
        <end position="1965"/>
    </location>
</feature>
<dbReference type="GO" id="GO:0005576">
    <property type="term" value="C:extracellular region"/>
    <property type="evidence" value="ECO:0007669"/>
    <property type="project" value="UniProtKB-SubCell"/>
</dbReference>
<dbReference type="KEGG" id="fcr:HYN56_15835"/>
<reference evidence="6 7" key="1">
    <citation type="submission" date="2018-05" db="EMBL/GenBank/DDBJ databases">
        <title>Genome sequencing of Flavobacterium sp. HYN0056.</title>
        <authorList>
            <person name="Yi H."/>
            <person name="Baek C."/>
        </authorList>
    </citation>
    <scope>NUCLEOTIDE SEQUENCE [LARGE SCALE GENOMIC DNA]</scope>
    <source>
        <strain evidence="6 7">HYN0056</strain>
    </source>
</reference>
<dbReference type="OrthoDB" id="6225685at2"/>
<dbReference type="EMBL" id="CP029255">
    <property type="protein sequence ID" value="AWK05629.1"/>
    <property type="molecule type" value="Genomic_DNA"/>
</dbReference>
<evidence type="ECO:0000256" key="3">
    <source>
        <dbReference type="ARBA" id="ARBA00022729"/>
    </source>
</evidence>
<evidence type="ECO:0000313" key="6">
    <source>
        <dbReference type="EMBL" id="AWK05629.1"/>
    </source>
</evidence>
<keyword evidence="5" id="KW-1133">Transmembrane helix</keyword>
<keyword evidence="3" id="KW-0732">Signal</keyword>
<comment type="subcellular location">
    <subcellularLocation>
        <location evidence="1">Secreted</location>
    </subcellularLocation>
</comment>
<gene>
    <name evidence="6" type="ORF">HYN56_15835</name>
</gene>
<proteinExistence type="predicted"/>
<organism evidence="6 7">
    <name type="scientific">Flavobacterium crocinum</name>
    <dbReference type="NCBI Taxonomy" id="2183896"/>
    <lineage>
        <taxon>Bacteria</taxon>
        <taxon>Pseudomonadati</taxon>
        <taxon>Bacteroidota</taxon>
        <taxon>Flavobacteriia</taxon>
        <taxon>Flavobacteriales</taxon>
        <taxon>Flavobacteriaceae</taxon>
        <taxon>Flavobacterium</taxon>
    </lineage>
</organism>
<evidence type="ECO:0000256" key="2">
    <source>
        <dbReference type="ARBA" id="ARBA00022525"/>
    </source>
</evidence>
<dbReference type="NCBIfam" id="TIGR03696">
    <property type="entry name" value="Rhs_assc_core"/>
    <property type="match status" value="1"/>
</dbReference>
<dbReference type="Pfam" id="PF03534">
    <property type="entry name" value="SpvB"/>
    <property type="match status" value="1"/>
</dbReference>
<dbReference type="Pfam" id="PF13517">
    <property type="entry name" value="FG-GAP_3"/>
    <property type="match status" value="1"/>
</dbReference>
<dbReference type="PANTHER" id="PTHR32305:SF15">
    <property type="entry name" value="PROTEIN RHSA-RELATED"/>
    <property type="match status" value="1"/>
</dbReference>
<evidence type="ECO:0000256" key="5">
    <source>
        <dbReference type="SAM" id="Phobius"/>
    </source>
</evidence>
<evidence type="ECO:0000256" key="4">
    <source>
        <dbReference type="ARBA" id="ARBA00023026"/>
    </source>
</evidence>
<dbReference type="InterPro" id="IPR031325">
    <property type="entry name" value="RHS_repeat"/>
</dbReference>
<dbReference type="InterPro" id="IPR006530">
    <property type="entry name" value="YD"/>
</dbReference>
<accession>A0A2S1YNF9</accession>
<dbReference type="RefSeq" id="WP_109193067.1">
    <property type="nucleotide sequence ID" value="NZ_CP029255.1"/>
</dbReference>
<dbReference type="InterPro" id="IPR050708">
    <property type="entry name" value="T6SS_VgrG/RHS"/>
</dbReference>
<dbReference type="InterPro" id="IPR003284">
    <property type="entry name" value="Sal_SpvB"/>
</dbReference>
<dbReference type="SUPFAM" id="SSF69318">
    <property type="entry name" value="Integrin alpha N-terminal domain"/>
    <property type="match status" value="1"/>
</dbReference>
<dbReference type="Gene3D" id="2.180.10.10">
    <property type="entry name" value="RHS repeat-associated core"/>
    <property type="match status" value="2"/>
</dbReference>
<dbReference type="GO" id="GO:0005737">
    <property type="term" value="C:cytoplasm"/>
    <property type="evidence" value="ECO:0007669"/>
    <property type="project" value="InterPro"/>
</dbReference>
<keyword evidence="4" id="KW-0843">Virulence</keyword>
<keyword evidence="7" id="KW-1185">Reference proteome</keyword>
<dbReference type="InterPro" id="IPR022385">
    <property type="entry name" value="Rhs_assc_core"/>
</dbReference>
<sequence>MKQYYSYLFLLIFNIVLGQNFTDTKGELQISDSGTAVYNLAIAMPPSIQNVAPVINLTYSSGVRGGIAGQGWSINSISAISRIATRVDIDGFVDGVDFDSNDKLALDGQRLLLKTGVYWANGSTYETEFKSNLRIELKIENGFLFFVVTAPDGSRTWYASRGAGTYENAVSVNAWYIVHFEDANGNEINYNYSNVTYNGTNQLYIKTIDFSGNSSAGIAFQNQIEFNYKGSSRIERDFIKGSAIYATQILDNVMVRTNGNLFRKYQLQHQTDSSLGYQRISSIQEINGSGELSNPVTFTYNNTAETLTRIEKEYTSTLAFDKANIAGDFDGDGRLDFVADKKIYTNLFTGNTGNTGINFPTIRPTLIFPATIKQDYKINQFQSIIEPVASNTQIQFIAYNIVDSNLNYTGLTSSIIQTIAFDNTIFIDPSYMDEDDSYVPPIAPPQAFRNNEYLPGDFDGDGISEVLILSKDERLVWEIYINSSGYSEGGYWRLYSNTDSDYRREVRLAYLSTGASKVLEGDSYYIRATGKRYVADFNGDGKSDIININQYGQYSIVEINKLSTGGTEVNRIGYGTLSNYSHTKQILFGDFNGDGKTDIMLPTSEGAEGQTEWNIYYANPKPNGGDFFFKETLNIVEYRPDTGSYYNTQRHWSNYYAIDINGDGKSDLVRVWRKYFKASWTINNHDTQWRVTGFTNNIGKTGASGFPLTYDSGQYESNSPDIPIPIVSNYKYEGSNSELVVVRGHYNKIEYYQFGKNVDTDNRLKSVSEAGGNVVQAIDYLPMVASNGGISNNSADFYSASSYGLSYPFITLIKNENSYLVSRLTATTNGISKYQEFKYRNYVSNYNCGTIGFEQTARSSWYLSPSDTKIWSINTYGSGSKGYIYSTFTHTDNNNIFSFLPSIFISEKYYNYTDYSDGYIINYRLDDVYTYDKISGVYTFENFLYDPNDYGLVTTKTSESFLNNTLQSKTITNTSYDNNPNGTGTNYYIGRPNEISTSTTYGGEMRTSEEKLFYTNGNVTHTEKKGNNTYAVVEDMTYDAVGNLLTKTISAPNAPVVPTPRTITDEYDTSKRFVIKKTDHQGYVSYLNYNALGQVTYSKNHLNVISTTGYDNWGKLISVSTENTSATPITSNIVYSKLSNGGYTVTSTNNLGEKTITEYDVLGRKVVNSVQGFATNSLLSTKIVYDALGRKKQESEPYATSPTLWTTYQYDYLNRPVSITSPTGKIQSFTYSGVTTTSDDDGKSTTVTVDAVGNKVQTTDEGGTVSFTYFANGSLKESNFEGHKITNTIDGWGNKTSTTDPNAGTYTYSYDAFGQMLQQTTPKGTTTYTYDNTGRLLEKKELGDYTNSTLTYSYDMATNLVTSTTFVNAQENNTTTTNTFSYDNYHRLTTKTESNSYATFVSSCSYDNLGRLDTETKSASAGGKSSARTTRNTYQNGYHWQIIDVSTAQILWQANSFNERGQLLTASLGNGIGISNSYDQYGYVTHNRFDKTGSSPINILTLTNDFEPKRGNLNSRSNSLYGWSETFSYDNLDRLISNSITDSFLKNSFDTTDTEGYVSVGGSTVSSSGGTLSVVGAAQDSGVKKELITGARTGNQVFLNLSIVRAVGADILNVYIEEVNPTTGAATKYLKTTNAASGTINISHTVVQNGMVNLKIEKTTNSAMNVFLLDNVTATKKYTVAQQYDNKGRITANQTGTYQYGDTNKKYQNTAITIQDDYLAYYTNRFNQNIQYNAFKAPYEIEETGIDKIHFAYNQDNNRSMMFYGSLDTNIHLRPLRKYYSADGSMEVKQNLTTGAVEFITYIGGDGYTAPVILKSDGNTQNFLYLHRDYQGSILAITDNNGTVLEKRLFDAWGLALKVQNGSGQAIAQGSWLLDRGYTGHEHLQSVGLINMNGRIYDPLLHRFLQPDNFVQQPDNTQNYNRYAYVLNNPLKYTDPTGEAYELGIAVGIGVAIAALTYTLTAVLADVPFTLGGLAKATFIGAASSAVTFGIGSAVGTIGNFYVRTAVGALAHGTFQGSMTAISGGKFWSGFAAGALSSIAASAWSGGGENSNYHGAGRFANSDVGMIAFGTVSGGVGARLTGGNFWQGAVTGLVVSGLNHYMHKIKESRTLRQKIEKGGLNPDAKPEMTSEFITETLNLKVDGLQASYEAGGKPSFIFSDGNSENVAEHNLSSSNRITIYEKNAKSIYRLASSLFHEYRHAYQIVTNFYSRAQSIYGPLGPEGTYSKLRSLIEWDAYNYQINVGGEVDGFIFGQRDQMKKYFEGK</sequence>
<dbReference type="NCBIfam" id="TIGR01643">
    <property type="entry name" value="YD_repeat_2x"/>
    <property type="match status" value="2"/>
</dbReference>